<dbReference type="InterPro" id="IPR045504">
    <property type="entry name" value="DUF6487"/>
</dbReference>
<dbReference type="EMBL" id="CP020559">
    <property type="protein sequence ID" value="ARE87185.1"/>
    <property type="molecule type" value="Genomic_DNA"/>
</dbReference>
<keyword evidence="4" id="KW-1185">Reference proteome</keyword>
<gene>
    <name evidence="2" type="ORF">BJL90_13225</name>
    <name evidence="3" type="ORF">CLFO_15730</name>
</gene>
<name>A0AAC9RMV9_9CLOT</name>
<dbReference type="Pfam" id="PF20097">
    <property type="entry name" value="DUF6487"/>
    <property type="match status" value="1"/>
</dbReference>
<evidence type="ECO:0000313" key="4">
    <source>
        <dbReference type="Proteomes" id="UP000177894"/>
    </source>
</evidence>
<dbReference type="Proteomes" id="UP000177894">
    <property type="component" value="Chromosome"/>
</dbReference>
<dbReference type="AlphaFoldDB" id="A0AAC9RMV9"/>
<reference evidence="3 5" key="2">
    <citation type="submission" date="2017-03" db="EMBL/GenBank/DDBJ databases">
        <title>Complete sequence of Clostridium formicaceticum DSM 92.</title>
        <authorList>
            <person name="Poehlein A."/>
            <person name="Karl M."/>
            <person name="Bengelsdorf F.R."/>
            <person name="Duerre P."/>
            <person name="Daniel R."/>
        </authorList>
    </citation>
    <scope>NUCLEOTIDE SEQUENCE [LARGE SCALE GENOMIC DNA]</scope>
    <source>
        <strain evidence="3 5">DSM 92</strain>
    </source>
</reference>
<dbReference type="EMBL" id="CP017603">
    <property type="protein sequence ID" value="AOY78360.1"/>
    <property type="molecule type" value="Genomic_DNA"/>
</dbReference>
<reference evidence="2 4" key="1">
    <citation type="submission" date="2016-10" db="EMBL/GenBank/DDBJ databases">
        <title>Complete Genome Sequence of Acetogen Clostridium formicoaceticum ATCC 27076.</title>
        <authorList>
            <person name="Bao T."/>
            <person name="Cheng C."/>
            <person name="Zhao J."/>
            <person name="Yang S.-T."/>
            <person name="Wang J."/>
            <person name="Wang M."/>
        </authorList>
    </citation>
    <scope>NUCLEOTIDE SEQUENCE [LARGE SCALE GENOMIC DNA]</scope>
    <source>
        <strain evidence="2 4">ATCC 27076</strain>
    </source>
</reference>
<accession>A0AAC9RMV9</accession>
<protein>
    <recommendedName>
        <fullName evidence="1">DUF6487 domain-containing protein</fullName>
    </recommendedName>
</protein>
<evidence type="ECO:0000259" key="1">
    <source>
        <dbReference type="Pfam" id="PF20097"/>
    </source>
</evidence>
<sequence length="73" mass="8270">MRKVDNVSCPKCGQKMKNGYIYSPHQIMWADNNNTKITAIGDETLVGLSGFKMKKVVAYRCEACKIVTFEYDS</sequence>
<dbReference type="KEGG" id="cfm:BJL90_13225"/>
<evidence type="ECO:0000313" key="5">
    <source>
        <dbReference type="Proteomes" id="UP000192478"/>
    </source>
</evidence>
<evidence type="ECO:0000313" key="3">
    <source>
        <dbReference type="EMBL" id="ARE87185.1"/>
    </source>
</evidence>
<organism evidence="3 5">
    <name type="scientific">Clostridium formicaceticum</name>
    <dbReference type="NCBI Taxonomy" id="1497"/>
    <lineage>
        <taxon>Bacteria</taxon>
        <taxon>Bacillati</taxon>
        <taxon>Bacillota</taxon>
        <taxon>Clostridia</taxon>
        <taxon>Eubacteriales</taxon>
        <taxon>Clostridiaceae</taxon>
        <taxon>Clostridium</taxon>
    </lineage>
</organism>
<dbReference type="RefSeq" id="WP_070973220.1">
    <property type="nucleotide sequence ID" value="NZ_CP017603.1"/>
</dbReference>
<dbReference type="Proteomes" id="UP000192478">
    <property type="component" value="Chromosome"/>
</dbReference>
<feature type="domain" description="DUF6487" evidence="1">
    <location>
        <begin position="9"/>
        <end position="72"/>
    </location>
</feature>
<proteinExistence type="predicted"/>
<evidence type="ECO:0000313" key="2">
    <source>
        <dbReference type="EMBL" id="AOY78360.1"/>
    </source>
</evidence>